<dbReference type="InterPro" id="IPR025202">
    <property type="entry name" value="PLD-like_dom"/>
</dbReference>
<dbReference type="CDD" id="cd09110">
    <property type="entry name" value="PLDc_CLS_1"/>
    <property type="match status" value="1"/>
</dbReference>
<feature type="domain" description="PLD phosphodiesterase" evidence="1">
    <location>
        <begin position="268"/>
        <end position="295"/>
    </location>
</feature>
<evidence type="ECO:0000313" key="3">
    <source>
        <dbReference type="Proteomes" id="UP000824267"/>
    </source>
</evidence>
<gene>
    <name evidence="2" type="ORF">IAC47_01465</name>
</gene>
<dbReference type="CDD" id="cd09112">
    <property type="entry name" value="PLDc_CLS_2"/>
    <property type="match status" value="1"/>
</dbReference>
<dbReference type="InterPro" id="IPR001736">
    <property type="entry name" value="PLipase_D/transphosphatidylase"/>
</dbReference>
<dbReference type="PANTHER" id="PTHR21248">
    <property type="entry name" value="CARDIOLIPIN SYNTHASE"/>
    <property type="match status" value="1"/>
</dbReference>
<dbReference type="PROSITE" id="PS50035">
    <property type="entry name" value="PLD"/>
    <property type="match status" value="2"/>
</dbReference>
<organism evidence="2 3">
    <name type="scientific">Candidatus Onthomorpha intestinigallinarum</name>
    <dbReference type="NCBI Taxonomy" id="2840880"/>
    <lineage>
        <taxon>Bacteria</taxon>
        <taxon>Pseudomonadati</taxon>
        <taxon>Bacteroidota</taxon>
        <taxon>Bacteroidia</taxon>
        <taxon>Bacteroidales</taxon>
        <taxon>Candidatus Onthomorpha</taxon>
    </lineage>
</organism>
<dbReference type="SUPFAM" id="SSF56024">
    <property type="entry name" value="Phospholipase D/nuclease"/>
    <property type="match status" value="2"/>
</dbReference>
<dbReference type="Proteomes" id="UP000824267">
    <property type="component" value="Unassembled WGS sequence"/>
</dbReference>
<dbReference type="GO" id="GO:0030572">
    <property type="term" value="F:phosphatidyltransferase activity"/>
    <property type="evidence" value="ECO:0007669"/>
    <property type="project" value="UniProtKB-ARBA"/>
</dbReference>
<accession>A0A9D1RET1</accession>
<dbReference type="Gene3D" id="3.30.870.10">
    <property type="entry name" value="Endonuclease Chain A"/>
    <property type="match status" value="2"/>
</dbReference>
<feature type="domain" description="PLD phosphodiesterase" evidence="1">
    <location>
        <begin position="101"/>
        <end position="128"/>
    </location>
</feature>
<dbReference type="GO" id="GO:0032049">
    <property type="term" value="P:cardiolipin biosynthetic process"/>
    <property type="evidence" value="ECO:0007669"/>
    <property type="project" value="UniProtKB-ARBA"/>
</dbReference>
<reference evidence="2" key="2">
    <citation type="submission" date="2021-04" db="EMBL/GenBank/DDBJ databases">
        <authorList>
            <person name="Gilroy R."/>
        </authorList>
    </citation>
    <scope>NUCLEOTIDE SEQUENCE</scope>
    <source>
        <strain evidence="2">Gambia16-930</strain>
    </source>
</reference>
<protein>
    <submittedName>
        <fullName evidence="2">Phosphatidylserine/phosphatidylglycerophosphate/ cardiolipin synthase family protein</fullName>
    </submittedName>
</protein>
<dbReference type="SMART" id="SM00155">
    <property type="entry name" value="PLDc"/>
    <property type="match status" value="2"/>
</dbReference>
<sequence length="355" mass="41770">MSGRFKIFDDNLVLFNSILEDIRNAKQSIWIELYRFGKDAMGEKFRLALYEKLKEGLEVKLLLDAWGTGADTGFFEKLIEEGAEVRIYRKMKMGKSFLSKNHCRNHRKLIIIDSKTGYIGSSNISAYCLNWRELNLRTNDKNLLSIFRRSFKDSFRSFNRYSFTNIGTKRDLHFGDWVFIQDLPGMYRQKIKTKYERLISKAKSEILIETPYFLPGHVLRKLLCEAAQRNVNVIIITPYHSDVHVVDIIRRHYLGGLHQAGVKLHFYAAGNLHAKGVMIDNEIFSISSANFDYRSFRYQYELALIGKEKELIPPLREHFDSTLKFCTSFDYEKWKSRSTIDKIIEFILLPFRYLF</sequence>
<dbReference type="PIRSF" id="PIRSF000850">
    <property type="entry name" value="Phospholipase_D_PSS"/>
    <property type="match status" value="1"/>
</dbReference>
<proteinExistence type="predicted"/>
<comment type="caution">
    <text evidence="2">The sequence shown here is derived from an EMBL/GenBank/DDBJ whole genome shotgun (WGS) entry which is preliminary data.</text>
</comment>
<dbReference type="Pfam" id="PF13091">
    <property type="entry name" value="PLDc_2"/>
    <property type="match status" value="2"/>
</dbReference>
<evidence type="ECO:0000259" key="1">
    <source>
        <dbReference type="PROSITE" id="PS50035"/>
    </source>
</evidence>
<evidence type="ECO:0000313" key="2">
    <source>
        <dbReference type="EMBL" id="HIW86931.1"/>
    </source>
</evidence>
<name>A0A9D1RET1_9BACT</name>
<dbReference type="EMBL" id="DXGG01000053">
    <property type="protein sequence ID" value="HIW86931.1"/>
    <property type="molecule type" value="Genomic_DNA"/>
</dbReference>
<dbReference type="PANTHER" id="PTHR21248:SF22">
    <property type="entry name" value="PHOSPHOLIPASE D"/>
    <property type="match status" value="1"/>
</dbReference>
<dbReference type="AlphaFoldDB" id="A0A9D1RET1"/>
<reference evidence="2" key="1">
    <citation type="journal article" date="2021" name="PeerJ">
        <title>Extensive microbial diversity within the chicken gut microbiome revealed by metagenomics and culture.</title>
        <authorList>
            <person name="Gilroy R."/>
            <person name="Ravi A."/>
            <person name="Getino M."/>
            <person name="Pursley I."/>
            <person name="Horton D.L."/>
            <person name="Alikhan N.F."/>
            <person name="Baker D."/>
            <person name="Gharbi K."/>
            <person name="Hall N."/>
            <person name="Watson M."/>
            <person name="Adriaenssens E.M."/>
            <person name="Foster-Nyarko E."/>
            <person name="Jarju S."/>
            <person name="Secka A."/>
            <person name="Antonio M."/>
            <person name="Oren A."/>
            <person name="Chaudhuri R.R."/>
            <person name="La Ragione R."/>
            <person name="Hildebrand F."/>
            <person name="Pallen M.J."/>
        </authorList>
    </citation>
    <scope>NUCLEOTIDE SEQUENCE</scope>
    <source>
        <strain evidence="2">Gambia16-930</strain>
    </source>
</reference>